<keyword evidence="10" id="KW-0393">Immunoglobulin domain</keyword>
<keyword evidence="13" id="KW-1185">Reference proteome</keyword>
<dbReference type="GO" id="GO:0007166">
    <property type="term" value="P:cell surface receptor signaling pathway"/>
    <property type="evidence" value="ECO:0007669"/>
    <property type="project" value="TreeGrafter"/>
</dbReference>
<dbReference type="Ensembl" id="ENSPNAT00000021948.2">
    <property type="protein sequence ID" value="ENSPNAP00000032224.2"/>
    <property type="gene ID" value="ENSPNAG00000003619.2"/>
</dbReference>
<evidence type="ECO:0000256" key="10">
    <source>
        <dbReference type="ARBA" id="ARBA00023319"/>
    </source>
</evidence>
<dbReference type="InterPro" id="IPR036179">
    <property type="entry name" value="Ig-like_dom_sf"/>
</dbReference>
<reference evidence="12 13" key="1">
    <citation type="submission" date="2020-10" db="EMBL/GenBank/DDBJ databases">
        <title>Pygocentrus nattereri (red-bellied piranha) genome, fPygNat1, primary haplotype.</title>
        <authorList>
            <person name="Myers G."/>
            <person name="Meyer A."/>
            <person name="Karagic N."/>
            <person name="Pippel M."/>
            <person name="Winkler S."/>
            <person name="Tracey A."/>
            <person name="Wood J."/>
            <person name="Formenti G."/>
            <person name="Howe K."/>
            <person name="Fedrigo O."/>
            <person name="Jarvis E.D."/>
        </authorList>
    </citation>
    <scope>NUCLEOTIDE SEQUENCE [LARGE SCALE GENOMIC DNA]</scope>
</reference>
<keyword evidence="2" id="KW-1003">Cell membrane</keyword>
<evidence type="ECO:0000256" key="7">
    <source>
        <dbReference type="ARBA" id="ARBA00023157"/>
    </source>
</evidence>
<keyword evidence="4" id="KW-0732">Signal</keyword>
<dbReference type="Gene3D" id="2.60.40.10">
    <property type="entry name" value="Immunoglobulins"/>
    <property type="match status" value="1"/>
</dbReference>
<reference evidence="12" key="3">
    <citation type="submission" date="2025-09" db="UniProtKB">
        <authorList>
            <consortium name="Ensembl"/>
        </authorList>
    </citation>
    <scope>IDENTIFICATION</scope>
</reference>
<keyword evidence="8" id="KW-0675">Receptor</keyword>
<organism evidence="12 13">
    <name type="scientific">Pygocentrus nattereri</name>
    <name type="common">Red-bellied piranha</name>
    <dbReference type="NCBI Taxonomy" id="42514"/>
    <lineage>
        <taxon>Eukaryota</taxon>
        <taxon>Metazoa</taxon>
        <taxon>Chordata</taxon>
        <taxon>Craniata</taxon>
        <taxon>Vertebrata</taxon>
        <taxon>Euteleostomi</taxon>
        <taxon>Actinopterygii</taxon>
        <taxon>Neopterygii</taxon>
        <taxon>Teleostei</taxon>
        <taxon>Ostariophysi</taxon>
        <taxon>Characiformes</taxon>
        <taxon>Characoidei</taxon>
        <taxon>Pygocentrus</taxon>
    </lineage>
</organism>
<evidence type="ECO:0000256" key="8">
    <source>
        <dbReference type="ARBA" id="ARBA00023170"/>
    </source>
</evidence>
<keyword evidence="7" id="KW-1015">Disulfide bond</keyword>
<dbReference type="InterPro" id="IPR051713">
    <property type="entry name" value="T-cell_Activation_Regulation"/>
</dbReference>
<dbReference type="AlphaFoldDB" id="A0A3B4EA95"/>
<dbReference type="GO" id="GO:0031295">
    <property type="term" value="P:T cell costimulation"/>
    <property type="evidence" value="ECO:0007669"/>
    <property type="project" value="TreeGrafter"/>
</dbReference>
<dbReference type="PANTHER" id="PTHR25466:SF11">
    <property type="entry name" value="GALECTIN 17-RELATED"/>
    <property type="match status" value="1"/>
</dbReference>
<evidence type="ECO:0000313" key="13">
    <source>
        <dbReference type="Proteomes" id="UP001501920"/>
    </source>
</evidence>
<dbReference type="GO" id="GO:0006955">
    <property type="term" value="P:immune response"/>
    <property type="evidence" value="ECO:0007669"/>
    <property type="project" value="TreeGrafter"/>
</dbReference>
<evidence type="ECO:0000256" key="4">
    <source>
        <dbReference type="ARBA" id="ARBA00022729"/>
    </source>
</evidence>
<evidence type="ECO:0000256" key="5">
    <source>
        <dbReference type="ARBA" id="ARBA00022989"/>
    </source>
</evidence>
<evidence type="ECO:0000256" key="11">
    <source>
        <dbReference type="SAM" id="Phobius"/>
    </source>
</evidence>
<keyword evidence="5 11" id="KW-1133">Transmembrane helix</keyword>
<reference evidence="12" key="2">
    <citation type="submission" date="2025-08" db="UniProtKB">
        <authorList>
            <consortium name="Ensembl"/>
        </authorList>
    </citation>
    <scope>IDENTIFICATION</scope>
</reference>
<dbReference type="InterPro" id="IPR013783">
    <property type="entry name" value="Ig-like_fold"/>
</dbReference>
<feature type="transmembrane region" description="Helical" evidence="11">
    <location>
        <begin position="20"/>
        <end position="43"/>
    </location>
</feature>
<evidence type="ECO:0000256" key="9">
    <source>
        <dbReference type="ARBA" id="ARBA00023180"/>
    </source>
</evidence>
<evidence type="ECO:0000256" key="2">
    <source>
        <dbReference type="ARBA" id="ARBA00022475"/>
    </source>
</evidence>
<evidence type="ECO:0000256" key="3">
    <source>
        <dbReference type="ARBA" id="ARBA00022692"/>
    </source>
</evidence>
<name>A0A3B4EA95_PYGNA</name>
<evidence type="ECO:0008006" key="14">
    <source>
        <dbReference type="Google" id="ProtNLM"/>
    </source>
</evidence>
<accession>A0A3B4EA95</accession>
<feature type="transmembrane region" description="Helical" evidence="11">
    <location>
        <begin position="186"/>
        <end position="204"/>
    </location>
</feature>
<dbReference type="GO" id="GO:0009897">
    <property type="term" value="C:external side of plasma membrane"/>
    <property type="evidence" value="ECO:0007669"/>
    <property type="project" value="TreeGrafter"/>
</dbReference>
<keyword evidence="6 11" id="KW-0472">Membrane</keyword>
<evidence type="ECO:0000256" key="6">
    <source>
        <dbReference type="ARBA" id="ARBA00023136"/>
    </source>
</evidence>
<dbReference type="GO" id="GO:0042130">
    <property type="term" value="P:negative regulation of T cell proliferation"/>
    <property type="evidence" value="ECO:0007669"/>
    <property type="project" value="TreeGrafter"/>
</dbReference>
<protein>
    <recommendedName>
        <fullName evidence="14">Ig-like domain-containing protein</fullName>
    </recommendedName>
</protein>
<dbReference type="PANTHER" id="PTHR25466">
    <property type="entry name" value="T-LYMPHOCYTE ACTIVATION ANTIGEN"/>
    <property type="match status" value="1"/>
</dbReference>
<sequence length="206" mass="22867">MFSTVKSSVTDNWQHRITSSSLLIMTTVLLILLLACCAGSLSAQSRIYISVKAGSSAVLPCDWRNKTQSPGEKPHIEWRTPSETVFERQGGDQYEGEGYEHRVDVPEDKLLGGDCSLVLKDVRLNDSGPYESYLLERRRRRSLHSKRVFIQAVELSVEDAPEEAAAAESIEELSLLKKSASSNAEVIHSPLLIIMFILLPSIFFGG</sequence>
<evidence type="ECO:0000256" key="1">
    <source>
        <dbReference type="ARBA" id="ARBA00004251"/>
    </source>
</evidence>
<dbReference type="GO" id="GO:0042102">
    <property type="term" value="P:positive regulation of T cell proliferation"/>
    <property type="evidence" value="ECO:0007669"/>
    <property type="project" value="TreeGrafter"/>
</dbReference>
<proteinExistence type="predicted"/>
<keyword evidence="9" id="KW-0325">Glycoprotein</keyword>
<dbReference type="GO" id="GO:0071222">
    <property type="term" value="P:cellular response to lipopolysaccharide"/>
    <property type="evidence" value="ECO:0007669"/>
    <property type="project" value="TreeGrafter"/>
</dbReference>
<dbReference type="Proteomes" id="UP001501920">
    <property type="component" value="Chromosome 11"/>
</dbReference>
<comment type="subcellular location">
    <subcellularLocation>
        <location evidence="1">Cell membrane</location>
        <topology evidence="1">Single-pass type I membrane protein</topology>
    </subcellularLocation>
</comment>
<evidence type="ECO:0000313" key="12">
    <source>
        <dbReference type="Ensembl" id="ENSPNAP00000032224.2"/>
    </source>
</evidence>
<keyword evidence="3 11" id="KW-0812">Transmembrane</keyword>
<dbReference type="SUPFAM" id="SSF48726">
    <property type="entry name" value="Immunoglobulin"/>
    <property type="match status" value="1"/>
</dbReference>
<dbReference type="GeneTree" id="ENSGT00940000175037"/>